<dbReference type="AlphaFoldDB" id="A0A6I4ITZ9"/>
<reference evidence="2" key="1">
    <citation type="submission" date="2019-05" db="EMBL/GenBank/DDBJ databases">
        <title>Flavobacterium profundi sp. nov., isolated from a deep-sea seamount.</title>
        <authorList>
            <person name="Zhang D.-C."/>
        </authorList>
    </citation>
    <scope>NUCLEOTIDE SEQUENCE [LARGE SCALE GENOMIC DNA]</scope>
    <source>
        <strain evidence="2">TP390</strain>
    </source>
</reference>
<keyword evidence="2" id="KW-1185">Reference proteome</keyword>
<organism evidence="1 2">
    <name type="scientific">Flavobacterium profundi</name>
    <dbReference type="NCBI Taxonomy" id="1774945"/>
    <lineage>
        <taxon>Bacteria</taxon>
        <taxon>Pseudomonadati</taxon>
        <taxon>Bacteroidota</taxon>
        <taxon>Flavobacteriia</taxon>
        <taxon>Flavobacteriales</taxon>
        <taxon>Flavobacteriaceae</taxon>
        <taxon>Flavobacterium</taxon>
    </lineage>
</organism>
<evidence type="ECO:0000313" key="1">
    <source>
        <dbReference type="EMBL" id="MVO10361.1"/>
    </source>
</evidence>
<name>A0A6I4ITZ9_9FLAO</name>
<sequence>MFSRIIKDFFLKKDINKRLTKITEGSNEKINTIGILIDSTYFFDTEKVVEEIKSKQLNFKEIKVLYYNDSVSHKDSLSQLSFSYRDISWSGKIKVIEVQDFVSYPFDLLINFYDKEKLPLLYVSLFSKAKFKVGFENVTTNVGNHLIIKSDIKVYRDFISELFKYLKILNKL</sequence>
<gene>
    <name evidence="1" type="ORF">GOQ30_14400</name>
</gene>
<dbReference type="InterPro" id="IPR054207">
    <property type="entry name" value="DUF6913"/>
</dbReference>
<evidence type="ECO:0000313" key="2">
    <source>
        <dbReference type="Proteomes" id="UP000431264"/>
    </source>
</evidence>
<dbReference type="Pfam" id="PF21857">
    <property type="entry name" value="DUF6913"/>
    <property type="match status" value="1"/>
</dbReference>
<dbReference type="Proteomes" id="UP000431264">
    <property type="component" value="Unassembled WGS sequence"/>
</dbReference>
<comment type="caution">
    <text evidence="1">The sequence shown here is derived from an EMBL/GenBank/DDBJ whole genome shotgun (WGS) entry which is preliminary data.</text>
</comment>
<accession>A0A6I4ITZ9</accession>
<dbReference type="EMBL" id="WQLW01000011">
    <property type="protein sequence ID" value="MVO10361.1"/>
    <property type="molecule type" value="Genomic_DNA"/>
</dbReference>
<dbReference type="OrthoDB" id="1430532at2"/>
<protein>
    <submittedName>
        <fullName evidence="1">Uncharacterized protein</fullName>
    </submittedName>
</protein>
<proteinExistence type="predicted"/>
<dbReference type="RefSeq" id="WP_140998788.1">
    <property type="nucleotide sequence ID" value="NZ_VDCZ01000011.1"/>
</dbReference>